<keyword evidence="2" id="KW-1133">Transmembrane helix</keyword>
<evidence type="ECO:0000256" key="2">
    <source>
        <dbReference type="SAM" id="Phobius"/>
    </source>
</evidence>
<proteinExistence type="predicted"/>
<evidence type="ECO:0000313" key="4">
    <source>
        <dbReference type="EMBL" id="MDT0265374.1"/>
    </source>
</evidence>
<dbReference type="PIRSF" id="PIRSF026631">
    <property type="entry name" value="UCP026631"/>
    <property type="match status" value="1"/>
</dbReference>
<gene>
    <name evidence="4" type="ORF">RM844_03605</name>
</gene>
<dbReference type="InterPro" id="IPR005182">
    <property type="entry name" value="YdbS-like_PH"/>
</dbReference>
<feature type="transmembrane region" description="Helical" evidence="2">
    <location>
        <begin position="396"/>
        <end position="414"/>
    </location>
</feature>
<organism evidence="4 5">
    <name type="scientific">Streptomyces chisholmiae</name>
    <dbReference type="NCBI Taxonomy" id="3075540"/>
    <lineage>
        <taxon>Bacteria</taxon>
        <taxon>Bacillati</taxon>
        <taxon>Actinomycetota</taxon>
        <taxon>Actinomycetes</taxon>
        <taxon>Kitasatosporales</taxon>
        <taxon>Streptomycetaceae</taxon>
        <taxon>Streptomyces</taxon>
    </lineage>
</organism>
<keyword evidence="2" id="KW-0472">Membrane</keyword>
<protein>
    <submittedName>
        <fullName evidence="4">PH domain-containing protein</fullName>
    </submittedName>
</protein>
<feature type="transmembrane region" description="Helical" evidence="2">
    <location>
        <begin position="373"/>
        <end position="390"/>
    </location>
</feature>
<feature type="transmembrane region" description="Helical" evidence="2">
    <location>
        <begin position="61"/>
        <end position="82"/>
    </location>
</feature>
<accession>A0ABU2JKZ8</accession>
<dbReference type="PANTHER" id="PTHR34473:SF2">
    <property type="entry name" value="UPF0699 TRANSMEMBRANE PROTEIN YDBT"/>
    <property type="match status" value="1"/>
</dbReference>
<feature type="transmembrane region" description="Helical" evidence="2">
    <location>
        <begin position="235"/>
        <end position="261"/>
    </location>
</feature>
<dbReference type="Proteomes" id="UP001183410">
    <property type="component" value="Unassembled WGS sequence"/>
</dbReference>
<comment type="caution">
    <text evidence="4">The sequence shown here is derived from an EMBL/GenBank/DDBJ whole genome shotgun (WGS) entry which is preliminary data.</text>
</comment>
<keyword evidence="2" id="KW-0812">Transmembrane</keyword>
<feature type="transmembrane region" description="Helical" evidence="2">
    <location>
        <begin position="191"/>
        <end position="215"/>
    </location>
</feature>
<dbReference type="Pfam" id="PF03703">
    <property type="entry name" value="bPH_2"/>
    <property type="match status" value="2"/>
</dbReference>
<feature type="compositionally biased region" description="Low complexity" evidence="1">
    <location>
        <begin position="1"/>
        <end position="21"/>
    </location>
</feature>
<dbReference type="RefSeq" id="WP_311664639.1">
    <property type="nucleotide sequence ID" value="NZ_JAVREO010000002.1"/>
</dbReference>
<feature type="domain" description="YdbS-like PH" evidence="3">
    <location>
        <begin position="414"/>
        <end position="486"/>
    </location>
</feature>
<dbReference type="InterPro" id="IPR014529">
    <property type="entry name" value="UCP026631"/>
</dbReference>
<dbReference type="PANTHER" id="PTHR34473">
    <property type="entry name" value="UPF0699 TRANSMEMBRANE PROTEIN YDBS"/>
    <property type="match status" value="1"/>
</dbReference>
<feature type="domain" description="YdbS-like PH" evidence="3">
    <location>
        <begin position="84"/>
        <end position="165"/>
    </location>
</feature>
<sequence>MTAAGPAAAPAVEPSPRAAPAVEPPWRRLDPKLIWADGLRAVLSMLPGVLTMVFLDAGGTMVTWPLLVLAGWGLWGALVDLVRWLTTRYRLTETHLECRAGLLVRSSRSVARERIRTVDVDARLIHRVAGVRRVTIGAGQTSTAMEAALVLDALSRDAAERLRRELTGAPEEEPTAEAREPALAEFDRRWVVYNLFGIWALVCAGGLLFGAQVTLGAFGVDLVGWFRSAVDAWQLGAVGAFGFGFALVVVVGAVGMGTQFFTSQAFFRLTREPGEHGGSVLRTRRGLFRTREAVRDEARTRGATISEPLLWRWLGTTDTSLITTGVFWWSEGVTLLPRGPRRAALRVAAAVLGDDPLTAPLTRHPAAALRRRLVWALWVAAAAALAVAPLGRPAWAVALGVVGPLALGLAFAGYRSLGHAVTDDYLVLRAGAMTRSTSALRRTAVSGVCIRQSPLQRRLGLATVRVSTAAGEGSYAARDLAVAEALPLAVSALPVVTTFREGGSVPGPRIGSGRPAP</sequence>
<reference evidence="5" key="1">
    <citation type="submission" date="2023-07" db="EMBL/GenBank/DDBJ databases">
        <title>30 novel species of actinomycetes from the DSMZ collection.</title>
        <authorList>
            <person name="Nouioui I."/>
        </authorList>
    </citation>
    <scope>NUCLEOTIDE SEQUENCE [LARGE SCALE GENOMIC DNA]</scope>
    <source>
        <strain evidence="5">DSM 44915</strain>
    </source>
</reference>
<name>A0ABU2JKZ8_9ACTN</name>
<evidence type="ECO:0000256" key="1">
    <source>
        <dbReference type="SAM" id="MobiDB-lite"/>
    </source>
</evidence>
<evidence type="ECO:0000259" key="3">
    <source>
        <dbReference type="Pfam" id="PF03703"/>
    </source>
</evidence>
<keyword evidence="5" id="KW-1185">Reference proteome</keyword>
<evidence type="ECO:0000313" key="5">
    <source>
        <dbReference type="Proteomes" id="UP001183410"/>
    </source>
</evidence>
<feature type="region of interest" description="Disordered" evidence="1">
    <location>
        <begin position="1"/>
        <end position="23"/>
    </location>
</feature>
<dbReference type="EMBL" id="JAVREO010000002">
    <property type="protein sequence ID" value="MDT0265374.1"/>
    <property type="molecule type" value="Genomic_DNA"/>
</dbReference>